<feature type="domain" description="Capsule synthesis protein CapA" evidence="2">
    <location>
        <begin position="77"/>
        <end position="342"/>
    </location>
</feature>
<dbReference type="Pfam" id="PF09587">
    <property type="entry name" value="PGA_cap"/>
    <property type="match status" value="1"/>
</dbReference>
<dbReference type="InterPro" id="IPR052169">
    <property type="entry name" value="CW_Biosynth-Accessory"/>
</dbReference>
<dbReference type="PATRIC" id="fig|545697.3.peg.1069"/>
<dbReference type="Proteomes" id="UP000010420">
    <property type="component" value="Unassembled WGS sequence"/>
</dbReference>
<name>L1QIY6_9CLOT</name>
<dbReference type="HOGENOM" id="CLU_038823_0_1_9"/>
<dbReference type="PANTHER" id="PTHR33393:SF12">
    <property type="entry name" value="CAPSULE BIOSYNTHESIS PROTEIN CAPA"/>
    <property type="match status" value="1"/>
</dbReference>
<reference evidence="3 4" key="1">
    <citation type="submission" date="2012-05" db="EMBL/GenBank/DDBJ databases">
        <authorList>
            <person name="Weinstock G."/>
            <person name="Sodergren E."/>
            <person name="Lobos E.A."/>
            <person name="Fulton L."/>
            <person name="Fulton R."/>
            <person name="Courtney L."/>
            <person name="Fronick C."/>
            <person name="O'Laughlin M."/>
            <person name="Godfrey J."/>
            <person name="Wilson R.M."/>
            <person name="Miner T."/>
            <person name="Farmer C."/>
            <person name="Delehaunty K."/>
            <person name="Cordes M."/>
            <person name="Minx P."/>
            <person name="Tomlinson C."/>
            <person name="Chen J."/>
            <person name="Wollam A."/>
            <person name="Pepin K.H."/>
            <person name="Bhonagiri V."/>
            <person name="Zhang X."/>
            <person name="Suruliraj S."/>
            <person name="Warren W."/>
            <person name="Mitreva M."/>
            <person name="Mardis E.R."/>
            <person name="Wilson R.K."/>
        </authorList>
    </citation>
    <scope>NUCLEOTIDE SEQUENCE [LARGE SCALE GENOMIC DNA]</scope>
    <source>
        <strain evidence="3 4">DSM 1785</strain>
    </source>
</reference>
<dbReference type="InterPro" id="IPR029052">
    <property type="entry name" value="Metallo-depent_PP-like"/>
</dbReference>
<sequence>MKEMKDKTKLVVSILVVMIFLLGFYNADPLKSVFDSLFSKDQQVKEEILLINDNKKEEENKDIPEPIEEVEKINTVEIVATGDILIHQEILDTQYDDSTGEYDFTNNFQYIKDILENADLAIGNLETTFSGTEYWGYAGYPSFNTPDSLVDAMKWTGYDVIANMNNHALDRDVYGYERTRNILLDRGFDVIGTRGSVDEKRYIIKNINDINIGIISYGYTMTTEDYFKGLNGIAIPDELIPLMNHFHPLTLDEDLNNMKEQIALMREDGAEVIIFYMHWGDEYELEPNDIQRTIAQFLTDEKVDVIFGTHPHSIQPIDILTSSDGTSNTAVVYSMGNFLSSQRTERIENPYTEDGVIVSVNISKNMDTNEVTVDIPTYIPTWVNWYGKDDKLFYEIVPATVNDAEYLTNEGKTRVVESLNRTKSIIEMYNDSIKIKE</sequence>
<proteinExistence type="inferred from homology"/>
<dbReference type="CDD" id="cd07381">
    <property type="entry name" value="MPP_CapA"/>
    <property type="match status" value="1"/>
</dbReference>
<protein>
    <submittedName>
        <fullName evidence="3">Bacterial capsule synthesis protein</fullName>
    </submittedName>
</protein>
<accession>L1QIY6</accession>
<keyword evidence="4" id="KW-1185">Reference proteome</keyword>
<dbReference type="AlphaFoldDB" id="L1QIY6"/>
<dbReference type="InterPro" id="IPR019079">
    <property type="entry name" value="Capsule_synth_CapA"/>
</dbReference>
<evidence type="ECO:0000259" key="2">
    <source>
        <dbReference type="SMART" id="SM00854"/>
    </source>
</evidence>
<dbReference type="SMART" id="SM00854">
    <property type="entry name" value="PGA_cap"/>
    <property type="match status" value="1"/>
</dbReference>
<dbReference type="PANTHER" id="PTHR33393">
    <property type="entry name" value="POLYGLUTAMINE SYNTHESIS ACCESSORY PROTEIN RV0574C-RELATED"/>
    <property type="match status" value="1"/>
</dbReference>
<dbReference type="STRING" id="545697.HMPREF0216_01088"/>
<evidence type="ECO:0000313" key="4">
    <source>
        <dbReference type="Proteomes" id="UP000010420"/>
    </source>
</evidence>
<dbReference type="EMBL" id="AMEZ01000028">
    <property type="protein sequence ID" value="EKY27923.1"/>
    <property type="molecule type" value="Genomic_DNA"/>
</dbReference>
<evidence type="ECO:0000313" key="3">
    <source>
        <dbReference type="EMBL" id="EKY27923.1"/>
    </source>
</evidence>
<dbReference type="SUPFAM" id="SSF56300">
    <property type="entry name" value="Metallo-dependent phosphatases"/>
    <property type="match status" value="1"/>
</dbReference>
<dbReference type="eggNOG" id="COG2843">
    <property type="taxonomic scope" value="Bacteria"/>
</dbReference>
<organism evidence="3 4">
    <name type="scientific">Clostridium celatum DSM 1785</name>
    <dbReference type="NCBI Taxonomy" id="545697"/>
    <lineage>
        <taxon>Bacteria</taxon>
        <taxon>Bacillati</taxon>
        <taxon>Bacillota</taxon>
        <taxon>Clostridia</taxon>
        <taxon>Eubacteriales</taxon>
        <taxon>Clostridiaceae</taxon>
        <taxon>Clostridium</taxon>
    </lineage>
</organism>
<gene>
    <name evidence="3" type="ORF">HMPREF0216_01088</name>
</gene>
<comment type="similarity">
    <text evidence="1">Belongs to the CapA family.</text>
</comment>
<comment type="caution">
    <text evidence="3">The sequence shown here is derived from an EMBL/GenBank/DDBJ whole genome shotgun (WGS) entry which is preliminary data.</text>
</comment>
<dbReference type="Gene3D" id="3.60.21.10">
    <property type="match status" value="1"/>
</dbReference>
<evidence type="ECO:0000256" key="1">
    <source>
        <dbReference type="ARBA" id="ARBA00005662"/>
    </source>
</evidence>